<evidence type="ECO:0000313" key="12">
    <source>
        <dbReference type="EMBL" id="KAJ1100838.1"/>
    </source>
</evidence>
<dbReference type="Pfam" id="PF00975">
    <property type="entry name" value="Thioesterase"/>
    <property type="match status" value="1"/>
</dbReference>
<dbReference type="SUPFAM" id="SSF53474">
    <property type="entry name" value="alpha/beta-Hydrolases"/>
    <property type="match status" value="1"/>
</dbReference>
<dbReference type="GO" id="GO:0051792">
    <property type="term" value="P:medium-chain fatty acid biosynthetic process"/>
    <property type="evidence" value="ECO:0007669"/>
    <property type="project" value="UniProtKB-ARBA"/>
</dbReference>
<name>A0AAV7MBU4_PLEWA</name>
<evidence type="ECO:0000259" key="11">
    <source>
        <dbReference type="Pfam" id="PF00975"/>
    </source>
</evidence>
<dbReference type="AlphaFoldDB" id="A0AAV7MBU4"/>
<dbReference type="GO" id="GO:0016297">
    <property type="term" value="F:fatty acyl-[ACP] hydrolase activity"/>
    <property type="evidence" value="ECO:0007669"/>
    <property type="project" value="UniProtKB-EC"/>
</dbReference>
<reference evidence="12" key="1">
    <citation type="journal article" date="2022" name="bioRxiv">
        <title>Sequencing and chromosome-scale assembly of the giantPleurodeles waltlgenome.</title>
        <authorList>
            <person name="Brown T."/>
            <person name="Elewa A."/>
            <person name="Iarovenko S."/>
            <person name="Subramanian E."/>
            <person name="Araus A.J."/>
            <person name="Petzold A."/>
            <person name="Susuki M."/>
            <person name="Suzuki K.-i.T."/>
            <person name="Hayashi T."/>
            <person name="Toyoda A."/>
            <person name="Oliveira C."/>
            <person name="Osipova E."/>
            <person name="Leigh N.D."/>
            <person name="Simon A."/>
            <person name="Yun M.H."/>
        </authorList>
    </citation>
    <scope>NUCLEOTIDE SEQUENCE</scope>
    <source>
        <strain evidence="12">20211129_DDA</strain>
        <tissue evidence="12">Liver</tissue>
    </source>
</reference>
<gene>
    <name evidence="12" type="ORF">NDU88_005913</name>
</gene>
<dbReference type="InterPro" id="IPR001031">
    <property type="entry name" value="Thioesterase"/>
</dbReference>
<dbReference type="FunFam" id="3.40.50.1820:FF:000153">
    <property type="entry name" value="Surfactin synthase thioesterase subunit"/>
    <property type="match status" value="1"/>
</dbReference>
<evidence type="ECO:0000256" key="8">
    <source>
        <dbReference type="ARBA" id="ARBA00048536"/>
    </source>
</evidence>
<sequence length="268" mass="30144">MASQGTGGSSDSRKMDKLVTCFYRRPDAVSRLICFPWAGGGSIHCAQWGKLFDSSIEVYSIRLPGRESRSREPFAEDMNQIVKEIITILLPQLKEKPFAFFGHSFGSLTCFATALKLKESHGLEPTHLFVSGASAPHSKSRYPVQKRTGLSDEEFLKWMKDVGGTPAEILTNKELVKLFLPVLRADLKVVENFIYEKPPSKVFSCGVTCFDGTDDVPHDFEAWKDLTSGEVNIYKLPGGHFYLRDPVNESFLVKHVTKYMETAEMDYL</sequence>
<dbReference type="InterPro" id="IPR029058">
    <property type="entry name" value="AB_hydrolase_fold"/>
</dbReference>
<feature type="domain" description="Thioesterase" evidence="11">
    <location>
        <begin position="31"/>
        <end position="245"/>
    </location>
</feature>
<keyword evidence="7" id="KW-0275">Fatty acid biosynthesis</keyword>
<dbReference type="Proteomes" id="UP001066276">
    <property type="component" value="Chromosome 10"/>
</dbReference>
<proteinExistence type="inferred from homology"/>
<comment type="caution">
    <text evidence="12">The sequence shown here is derived from an EMBL/GenBank/DDBJ whole genome shotgun (WGS) entry which is preliminary data.</text>
</comment>
<keyword evidence="6" id="KW-0443">Lipid metabolism</keyword>
<dbReference type="EC" id="3.1.2.14" evidence="2"/>
<evidence type="ECO:0000256" key="2">
    <source>
        <dbReference type="ARBA" id="ARBA00012480"/>
    </source>
</evidence>
<evidence type="ECO:0000256" key="3">
    <source>
        <dbReference type="ARBA" id="ARBA00022516"/>
    </source>
</evidence>
<keyword evidence="5" id="KW-0276">Fatty acid metabolism</keyword>
<evidence type="ECO:0000256" key="9">
    <source>
        <dbReference type="ARBA" id="ARBA00073799"/>
    </source>
</evidence>
<dbReference type="PANTHER" id="PTHR11487">
    <property type="entry name" value="THIOESTERASE"/>
    <property type="match status" value="1"/>
</dbReference>
<evidence type="ECO:0000256" key="6">
    <source>
        <dbReference type="ARBA" id="ARBA00023098"/>
    </source>
</evidence>
<protein>
    <recommendedName>
        <fullName evidence="9">S-acyl fatty acid synthase thioesterase, medium chain</fullName>
        <ecNumber evidence="2">3.1.2.14</ecNumber>
    </recommendedName>
    <alternativeName>
        <fullName evidence="10">Thioesterase II</fullName>
    </alternativeName>
</protein>
<dbReference type="Gene3D" id="3.40.50.1820">
    <property type="entry name" value="alpha/beta hydrolase"/>
    <property type="match status" value="1"/>
</dbReference>
<comment type="catalytic activity">
    <reaction evidence="8">
        <text>(9Z)-octadecenoyl-[ACP] + H2O = (9Z)-octadecenoate + holo-[ACP] + H(+)</text>
        <dbReference type="Rhea" id="RHEA:15057"/>
        <dbReference type="Rhea" id="RHEA-COMP:9685"/>
        <dbReference type="Rhea" id="RHEA-COMP:9924"/>
        <dbReference type="ChEBI" id="CHEBI:15377"/>
        <dbReference type="ChEBI" id="CHEBI:15378"/>
        <dbReference type="ChEBI" id="CHEBI:30823"/>
        <dbReference type="ChEBI" id="CHEBI:64479"/>
        <dbReference type="ChEBI" id="CHEBI:78783"/>
        <dbReference type="EC" id="3.1.2.14"/>
    </reaction>
</comment>
<evidence type="ECO:0000256" key="4">
    <source>
        <dbReference type="ARBA" id="ARBA00022801"/>
    </source>
</evidence>
<keyword evidence="3" id="KW-0444">Lipid biosynthesis</keyword>
<evidence type="ECO:0000256" key="5">
    <source>
        <dbReference type="ARBA" id="ARBA00022832"/>
    </source>
</evidence>
<evidence type="ECO:0000256" key="7">
    <source>
        <dbReference type="ARBA" id="ARBA00023160"/>
    </source>
</evidence>
<evidence type="ECO:0000313" key="13">
    <source>
        <dbReference type="Proteomes" id="UP001066276"/>
    </source>
</evidence>
<keyword evidence="4" id="KW-0378">Hydrolase</keyword>
<accession>A0AAV7MBU4</accession>
<dbReference type="PANTHER" id="PTHR11487:SF0">
    <property type="entry name" value="S-ACYL FATTY ACID SYNTHASE THIOESTERASE, MEDIUM CHAIN"/>
    <property type="match status" value="1"/>
</dbReference>
<evidence type="ECO:0000256" key="10">
    <source>
        <dbReference type="ARBA" id="ARBA00079653"/>
    </source>
</evidence>
<evidence type="ECO:0000256" key="1">
    <source>
        <dbReference type="ARBA" id="ARBA00007169"/>
    </source>
</evidence>
<keyword evidence="13" id="KW-1185">Reference proteome</keyword>
<comment type="similarity">
    <text evidence="1">Belongs to the thioesterase family.</text>
</comment>
<dbReference type="EMBL" id="JANPWB010000014">
    <property type="protein sequence ID" value="KAJ1100838.1"/>
    <property type="molecule type" value="Genomic_DNA"/>
</dbReference>
<organism evidence="12 13">
    <name type="scientific">Pleurodeles waltl</name>
    <name type="common">Iberian ribbed newt</name>
    <dbReference type="NCBI Taxonomy" id="8319"/>
    <lineage>
        <taxon>Eukaryota</taxon>
        <taxon>Metazoa</taxon>
        <taxon>Chordata</taxon>
        <taxon>Craniata</taxon>
        <taxon>Vertebrata</taxon>
        <taxon>Euteleostomi</taxon>
        <taxon>Amphibia</taxon>
        <taxon>Batrachia</taxon>
        <taxon>Caudata</taxon>
        <taxon>Salamandroidea</taxon>
        <taxon>Salamandridae</taxon>
        <taxon>Pleurodelinae</taxon>
        <taxon>Pleurodeles</taxon>
    </lineage>
</organism>
<dbReference type="InterPro" id="IPR012223">
    <property type="entry name" value="TEII"/>
</dbReference>